<evidence type="ECO:0000259" key="1">
    <source>
        <dbReference type="Pfam" id="PF08495"/>
    </source>
</evidence>
<dbReference type="PANTHER" id="PTHR14939:SF5">
    <property type="entry name" value="F-BOX ONLY PROTEIN 22"/>
    <property type="match status" value="1"/>
</dbReference>
<dbReference type="SUPFAM" id="SSF81383">
    <property type="entry name" value="F-box domain"/>
    <property type="match status" value="1"/>
</dbReference>
<comment type="caution">
    <text evidence="2">The sequence shown here is derived from an EMBL/GenBank/DDBJ whole genome shotgun (WGS) entry which is preliminary data.</text>
</comment>
<dbReference type="AlphaFoldDB" id="A0A7D9DCB6"/>
<keyword evidence="3" id="KW-1185">Reference proteome</keyword>
<dbReference type="Pfam" id="PF08495">
    <property type="entry name" value="FIST"/>
    <property type="match status" value="1"/>
</dbReference>
<dbReference type="Proteomes" id="UP001152795">
    <property type="component" value="Unassembled WGS sequence"/>
</dbReference>
<protein>
    <submittedName>
        <fullName evidence="2">F-box only 22-like</fullName>
    </submittedName>
</protein>
<proteinExistence type="predicted"/>
<dbReference type="PANTHER" id="PTHR14939">
    <property type="entry name" value="F-BOX ONLY PROTEIN 22"/>
    <property type="match status" value="1"/>
</dbReference>
<evidence type="ECO:0000313" key="3">
    <source>
        <dbReference type="Proteomes" id="UP001152795"/>
    </source>
</evidence>
<feature type="domain" description="FIST" evidence="1">
    <location>
        <begin position="124"/>
        <end position="271"/>
    </location>
</feature>
<dbReference type="InterPro" id="IPR013702">
    <property type="entry name" value="FIST_domain_N"/>
</dbReference>
<dbReference type="EMBL" id="CACRXK020000393">
    <property type="protein sequence ID" value="CAB3981469.1"/>
    <property type="molecule type" value="Genomic_DNA"/>
</dbReference>
<dbReference type="InterPro" id="IPR036047">
    <property type="entry name" value="F-box-like_dom_sf"/>
</dbReference>
<sequence>MNEEGENEWIRMEGTSSDLPSIIACIPELVYEVLNILPARVLYTCTQVNRLWYHVATSVLRKRVSCNTIFVQDRIIEHSDAREYCESLYSKPSVVFLFTYDDIWLTRRDKPRRRGLERQLVKSVRHLYDELPDECQLLGCTTEKLIYNLPESFPTGPVHKKRGHVAISFPEVSGVKYHTVHVRHLRHHSRDWSRLFRFTVNHPVKLAIILALPHSRDMIAHIASGVRETFGEGVTILGGVGHDRLFMDGTVRRTRALVLLISGSAFGVRAGFLNQPIALAEARTDFYEPARTMIRELEQENFRPSVALVFTSRFVHRGNSYFSSAHGIFRDNFPAILSGGFYSYGEFCMRDGEPGRTVQSCKEFMKYNSSVFCVCGYDKTAVAS</sequence>
<dbReference type="GO" id="GO:0032436">
    <property type="term" value="P:positive regulation of proteasomal ubiquitin-dependent protein catabolic process"/>
    <property type="evidence" value="ECO:0007669"/>
    <property type="project" value="TreeGrafter"/>
</dbReference>
<reference evidence="2" key="1">
    <citation type="submission" date="2020-04" db="EMBL/GenBank/DDBJ databases">
        <authorList>
            <person name="Alioto T."/>
            <person name="Alioto T."/>
            <person name="Gomez Garrido J."/>
        </authorList>
    </citation>
    <scope>NUCLEOTIDE SEQUENCE</scope>
    <source>
        <strain evidence="2">A484AB</strain>
    </source>
</reference>
<dbReference type="GO" id="GO:0000209">
    <property type="term" value="P:protein polyubiquitination"/>
    <property type="evidence" value="ECO:0007669"/>
    <property type="project" value="TreeGrafter"/>
</dbReference>
<gene>
    <name evidence="2" type="ORF">PACLA_8A078216</name>
</gene>
<organism evidence="2 3">
    <name type="scientific">Paramuricea clavata</name>
    <name type="common">Red gorgonian</name>
    <name type="synonym">Violescent sea-whip</name>
    <dbReference type="NCBI Taxonomy" id="317549"/>
    <lineage>
        <taxon>Eukaryota</taxon>
        <taxon>Metazoa</taxon>
        <taxon>Cnidaria</taxon>
        <taxon>Anthozoa</taxon>
        <taxon>Octocorallia</taxon>
        <taxon>Malacalcyonacea</taxon>
        <taxon>Plexauridae</taxon>
        <taxon>Paramuricea</taxon>
    </lineage>
</organism>
<evidence type="ECO:0000313" key="2">
    <source>
        <dbReference type="EMBL" id="CAB3981469.1"/>
    </source>
</evidence>
<accession>A0A7D9DCB6</accession>
<dbReference type="OrthoDB" id="5952621at2759"/>
<name>A0A7D9DCB6_PARCT</name>